<keyword evidence="6" id="KW-1185">Reference proteome</keyword>
<dbReference type="SUPFAM" id="SSF51215">
    <property type="entry name" value="Regulatory protein AraC"/>
    <property type="match status" value="1"/>
</dbReference>
<dbReference type="InterPro" id="IPR037923">
    <property type="entry name" value="HTH-like"/>
</dbReference>
<accession>A0ABU1QWH9</accession>
<dbReference type="Pfam" id="PF12833">
    <property type="entry name" value="HTH_18"/>
    <property type="match status" value="1"/>
</dbReference>
<dbReference type="Proteomes" id="UP001264980">
    <property type="component" value="Unassembled WGS sequence"/>
</dbReference>
<proteinExistence type="predicted"/>
<name>A0ABU1QWH9_9BACT</name>
<evidence type="ECO:0000313" key="6">
    <source>
        <dbReference type="Proteomes" id="UP001264980"/>
    </source>
</evidence>
<dbReference type="PROSITE" id="PS01124">
    <property type="entry name" value="HTH_ARAC_FAMILY_2"/>
    <property type="match status" value="1"/>
</dbReference>
<reference evidence="5 6" key="1">
    <citation type="submission" date="2023-07" db="EMBL/GenBank/DDBJ databases">
        <title>Sorghum-associated microbial communities from plants grown in Nebraska, USA.</title>
        <authorList>
            <person name="Schachtman D."/>
        </authorList>
    </citation>
    <scope>NUCLEOTIDE SEQUENCE [LARGE SCALE GENOMIC DNA]</scope>
    <source>
        <strain evidence="5 6">BE57</strain>
    </source>
</reference>
<dbReference type="InterPro" id="IPR018060">
    <property type="entry name" value="HTH_AraC"/>
</dbReference>
<evidence type="ECO:0000313" key="5">
    <source>
        <dbReference type="EMBL" id="MDR6804655.1"/>
    </source>
</evidence>
<dbReference type="PANTHER" id="PTHR46796:SF12">
    <property type="entry name" value="HTH-TYPE DNA-BINDING TRANSCRIPTIONAL ACTIVATOR EUTR"/>
    <property type="match status" value="1"/>
</dbReference>
<dbReference type="InterPro" id="IPR020449">
    <property type="entry name" value="Tscrpt_reg_AraC-type_HTH"/>
</dbReference>
<comment type="caution">
    <text evidence="5">The sequence shown here is derived from an EMBL/GenBank/DDBJ whole genome shotgun (WGS) entry which is preliminary data.</text>
</comment>
<keyword evidence="1" id="KW-0805">Transcription regulation</keyword>
<dbReference type="PANTHER" id="PTHR46796">
    <property type="entry name" value="HTH-TYPE TRANSCRIPTIONAL ACTIVATOR RHAS-RELATED"/>
    <property type="match status" value="1"/>
</dbReference>
<keyword evidence="3" id="KW-0804">Transcription</keyword>
<dbReference type="InterPro" id="IPR009057">
    <property type="entry name" value="Homeodomain-like_sf"/>
</dbReference>
<keyword evidence="2" id="KW-0238">DNA-binding</keyword>
<dbReference type="Gene3D" id="1.10.10.60">
    <property type="entry name" value="Homeodomain-like"/>
    <property type="match status" value="2"/>
</dbReference>
<gene>
    <name evidence="5" type="ORF">J2W84_001701</name>
</gene>
<organism evidence="5 6">
    <name type="scientific">Dyadobacter fermentans</name>
    <dbReference type="NCBI Taxonomy" id="94254"/>
    <lineage>
        <taxon>Bacteria</taxon>
        <taxon>Pseudomonadati</taxon>
        <taxon>Bacteroidota</taxon>
        <taxon>Cytophagia</taxon>
        <taxon>Cytophagales</taxon>
        <taxon>Spirosomataceae</taxon>
        <taxon>Dyadobacter</taxon>
    </lineage>
</organism>
<dbReference type="InterPro" id="IPR050204">
    <property type="entry name" value="AraC_XylS_family_regulators"/>
</dbReference>
<evidence type="ECO:0000256" key="2">
    <source>
        <dbReference type="ARBA" id="ARBA00023125"/>
    </source>
</evidence>
<dbReference type="EMBL" id="JAVDTI010000002">
    <property type="protein sequence ID" value="MDR6804655.1"/>
    <property type="molecule type" value="Genomic_DNA"/>
</dbReference>
<dbReference type="PRINTS" id="PR00032">
    <property type="entry name" value="HTHARAC"/>
</dbReference>
<feature type="domain" description="HTH araC/xylS-type" evidence="4">
    <location>
        <begin position="230"/>
        <end position="328"/>
    </location>
</feature>
<protein>
    <submittedName>
        <fullName evidence="5">AraC-like DNA-binding protein</fullName>
    </submittedName>
</protein>
<dbReference type="RefSeq" id="WP_309981932.1">
    <property type="nucleotide sequence ID" value="NZ_JAVDTI010000002.1"/>
</dbReference>
<evidence type="ECO:0000256" key="1">
    <source>
        <dbReference type="ARBA" id="ARBA00023015"/>
    </source>
</evidence>
<evidence type="ECO:0000256" key="3">
    <source>
        <dbReference type="ARBA" id="ARBA00023163"/>
    </source>
</evidence>
<sequence length="329" mass="37566">MLNIVAPYFLHNFMVPGKQKRSQSNKMYFTSLPDHSKAGFDETRHFDKFGKHNIIFHAESNESHCDDHVGCLSIKTVWSGEEIYGVDGRQLVVRPGQLLVLNNDQRYSCRIRSRENVQCFSIFFKNDFASSVLTDTLHTEAFLLDNPDRDGSEIPEFYQTLRQITPDIDRQFSGLKGLLQMGEYHQAGVDEHLIFMLRNLIGIYRSDIKSIGLVKAVKASTRREIYRRLCIARDLLHSSLGESLDLNTVGTQAGLSVPQLVRQFKSVFQTTPHQYLTDIRLKQAAGLLQHTDQQVQDVAWACGFENAGAFSRAFRSVYGVQPTRFRLEN</sequence>
<evidence type="ECO:0000259" key="4">
    <source>
        <dbReference type="PROSITE" id="PS01124"/>
    </source>
</evidence>
<dbReference type="SUPFAM" id="SSF46689">
    <property type="entry name" value="Homeodomain-like"/>
    <property type="match status" value="2"/>
</dbReference>
<dbReference type="SMART" id="SM00342">
    <property type="entry name" value="HTH_ARAC"/>
    <property type="match status" value="1"/>
</dbReference>